<dbReference type="GO" id="GO:0070006">
    <property type="term" value="F:metalloaminopeptidase activity"/>
    <property type="evidence" value="ECO:0007669"/>
    <property type="project" value="TreeGrafter"/>
</dbReference>
<dbReference type="GO" id="GO:0006508">
    <property type="term" value="P:proteolysis"/>
    <property type="evidence" value="ECO:0007669"/>
    <property type="project" value="TreeGrafter"/>
</dbReference>
<dbReference type="GO" id="GO:0005615">
    <property type="term" value="C:extracellular space"/>
    <property type="evidence" value="ECO:0007669"/>
    <property type="project" value="TreeGrafter"/>
</dbReference>
<evidence type="ECO:0000313" key="3">
    <source>
        <dbReference type="Proteomes" id="UP001432322"/>
    </source>
</evidence>
<dbReference type="PANTHER" id="PTHR11533">
    <property type="entry name" value="PROTEASE M1 ZINC METALLOPROTEASE"/>
    <property type="match status" value="1"/>
</dbReference>
<comment type="caution">
    <text evidence="2">The sequence shown here is derived from an EMBL/GenBank/DDBJ whole genome shotgun (WGS) entry which is preliminary data.</text>
</comment>
<dbReference type="InterPro" id="IPR042097">
    <property type="entry name" value="Aminopeptidase_N-like_N_sf"/>
</dbReference>
<proteinExistence type="predicted"/>
<dbReference type="SUPFAM" id="SSF63737">
    <property type="entry name" value="Leukotriene A4 hydrolase N-terminal domain"/>
    <property type="match status" value="1"/>
</dbReference>
<dbReference type="Proteomes" id="UP001432322">
    <property type="component" value="Unassembled WGS sequence"/>
</dbReference>
<dbReference type="AlphaFoldDB" id="A0AAV5WJB1"/>
<gene>
    <name evidence="2" type="ORF">PFISCL1PPCAC_21172</name>
</gene>
<feature type="non-terminal residue" evidence="2">
    <location>
        <position position="111"/>
    </location>
</feature>
<dbReference type="InterPro" id="IPR050344">
    <property type="entry name" value="Peptidase_M1_aminopeptidases"/>
</dbReference>
<dbReference type="GO" id="GO:0016020">
    <property type="term" value="C:membrane"/>
    <property type="evidence" value="ECO:0007669"/>
    <property type="project" value="TreeGrafter"/>
</dbReference>
<dbReference type="EMBL" id="BTSY01000005">
    <property type="protein sequence ID" value="GMT29874.1"/>
    <property type="molecule type" value="Genomic_DNA"/>
</dbReference>
<dbReference type="Gene3D" id="2.60.40.1730">
    <property type="entry name" value="tricorn interacting facor f3 domain"/>
    <property type="match status" value="1"/>
</dbReference>
<dbReference type="GO" id="GO:0008270">
    <property type="term" value="F:zinc ion binding"/>
    <property type="evidence" value="ECO:0007669"/>
    <property type="project" value="TreeGrafter"/>
</dbReference>
<evidence type="ECO:0000313" key="2">
    <source>
        <dbReference type="EMBL" id="GMT29874.1"/>
    </source>
</evidence>
<dbReference type="PANTHER" id="PTHR11533:SF299">
    <property type="entry name" value="AMINOPEPTIDASE"/>
    <property type="match status" value="1"/>
</dbReference>
<dbReference type="GO" id="GO:0042277">
    <property type="term" value="F:peptide binding"/>
    <property type="evidence" value="ECO:0007669"/>
    <property type="project" value="TreeGrafter"/>
</dbReference>
<name>A0AAV5WJB1_9BILA</name>
<feature type="non-terminal residue" evidence="2">
    <location>
        <position position="1"/>
    </location>
</feature>
<dbReference type="Pfam" id="PF17900">
    <property type="entry name" value="Peptidase_M1_N"/>
    <property type="match status" value="1"/>
</dbReference>
<dbReference type="GO" id="GO:0005737">
    <property type="term" value="C:cytoplasm"/>
    <property type="evidence" value="ECO:0007669"/>
    <property type="project" value="TreeGrafter"/>
</dbReference>
<dbReference type="InterPro" id="IPR045357">
    <property type="entry name" value="Aminopeptidase_N-like_N"/>
</dbReference>
<feature type="domain" description="Aminopeptidase N-like N-terminal" evidence="1">
    <location>
        <begin position="14"/>
        <end position="111"/>
    </location>
</feature>
<accession>A0AAV5WJB1</accession>
<keyword evidence="3" id="KW-1185">Reference proteome</keyword>
<sequence>YFREDLRLSDDVIPTGYDIELSVNIRDHAGATRSNFNGNSTIRLDVARPTDKIELHSNGLVIHEAAIMRWQDGKSPVTVTKVSTDLKRETITLHLNKTVQPTKEFYIKVSY</sequence>
<organism evidence="2 3">
    <name type="scientific">Pristionchus fissidentatus</name>
    <dbReference type="NCBI Taxonomy" id="1538716"/>
    <lineage>
        <taxon>Eukaryota</taxon>
        <taxon>Metazoa</taxon>
        <taxon>Ecdysozoa</taxon>
        <taxon>Nematoda</taxon>
        <taxon>Chromadorea</taxon>
        <taxon>Rhabditida</taxon>
        <taxon>Rhabditina</taxon>
        <taxon>Diplogasteromorpha</taxon>
        <taxon>Diplogasteroidea</taxon>
        <taxon>Neodiplogasteridae</taxon>
        <taxon>Pristionchus</taxon>
    </lineage>
</organism>
<dbReference type="GO" id="GO:0043171">
    <property type="term" value="P:peptide catabolic process"/>
    <property type="evidence" value="ECO:0007669"/>
    <property type="project" value="TreeGrafter"/>
</dbReference>
<protein>
    <recommendedName>
        <fullName evidence="1">Aminopeptidase N-like N-terminal domain-containing protein</fullName>
    </recommendedName>
</protein>
<reference evidence="2" key="1">
    <citation type="submission" date="2023-10" db="EMBL/GenBank/DDBJ databases">
        <title>Genome assembly of Pristionchus species.</title>
        <authorList>
            <person name="Yoshida K."/>
            <person name="Sommer R.J."/>
        </authorList>
    </citation>
    <scope>NUCLEOTIDE SEQUENCE</scope>
    <source>
        <strain evidence="2">RS5133</strain>
    </source>
</reference>
<evidence type="ECO:0000259" key="1">
    <source>
        <dbReference type="Pfam" id="PF17900"/>
    </source>
</evidence>